<dbReference type="Proteomes" id="UP000663862">
    <property type="component" value="Unassembled WGS sequence"/>
</dbReference>
<dbReference type="EMBL" id="CAJOBQ010001198">
    <property type="protein sequence ID" value="CAF4465230.1"/>
    <property type="molecule type" value="Genomic_DNA"/>
</dbReference>
<reference evidence="2" key="1">
    <citation type="submission" date="2021-02" db="EMBL/GenBank/DDBJ databases">
        <authorList>
            <person name="Nowell W R."/>
        </authorList>
    </citation>
    <scope>NUCLEOTIDE SEQUENCE</scope>
</reference>
<dbReference type="AlphaFoldDB" id="A0A820TAU1"/>
<feature type="region of interest" description="Disordered" evidence="1">
    <location>
        <begin position="393"/>
        <end position="416"/>
    </location>
</feature>
<protein>
    <submittedName>
        <fullName evidence="2">Uncharacterized protein</fullName>
    </submittedName>
</protein>
<evidence type="ECO:0000313" key="2">
    <source>
        <dbReference type="EMBL" id="CAF4465230.1"/>
    </source>
</evidence>
<proteinExistence type="predicted"/>
<comment type="caution">
    <text evidence="2">The sequence shown here is derived from an EMBL/GenBank/DDBJ whole genome shotgun (WGS) entry which is preliminary data.</text>
</comment>
<feature type="compositionally biased region" description="Acidic residues" evidence="1">
    <location>
        <begin position="400"/>
        <end position="412"/>
    </location>
</feature>
<sequence length="637" mass="73843">MLDNEALVDIDSKLFNQRFPHNMSVKFNYPLNLCNDWKVKHFRVFVLSIGLPCILSHLPSLIASHFALYLISYINCCRTASQIYGKTIKLFSLHRHLHLPQQVLTHGEKGIYGTRELATQIADWINIGTTIKRQSSQLSIPIGVNSIDINNSNFDQYRHHFLNVLPNFIQNDNDIILFLRYKDIFVTYHSRLYDLRFNCSSYIVFYKTMDSSVEYGQIIIFFKHNTDYYGFVQEYTATEKNINDYVFVPAELKEKLNEIFPARSLSQSYRSIREQNKTYRITVERTDTLIEMEQLAQEAEELSTYKMNSDVVSDTEEWFNRKKNHRSEKIMINQVNDCKASFDYIIAYIFTIHFLDLFDKQLTELHTLDLDVYRTYTALNTCLFDEPNKAGEFSRISSDKDDDDESSCDEDQEAGKTADGHILNSTLNCIPTSKSKKRTSSRVSRRIPEKRLRVNDTSSPTKMNYNLIQLCKQIAGLTRSYDQHQKTLNLILNNQKKIAKAIRNHKIPIVLIDETGHEPPASTIDSSTISCKSTTGEKIELLQIPADRTNPNKFVLKAVDRIFKEGKELIDLDPRSIDTDDRIKTIRDAVQVKFSLTKDELATVWMPMLECIKSKRRNSKAKLRNTTTSNSFFLGKF</sequence>
<organism evidence="2 3">
    <name type="scientific">Rotaria socialis</name>
    <dbReference type="NCBI Taxonomy" id="392032"/>
    <lineage>
        <taxon>Eukaryota</taxon>
        <taxon>Metazoa</taxon>
        <taxon>Spiralia</taxon>
        <taxon>Gnathifera</taxon>
        <taxon>Rotifera</taxon>
        <taxon>Eurotatoria</taxon>
        <taxon>Bdelloidea</taxon>
        <taxon>Philodinida</taxon>
        <taxon>Philodinidae</taxon>
        <taxon>Rotaria</taxon>
    </lineage>
</organism>
<name>A0A820TAU1_9BILA</name>
<evidence type="ECO:0000313" key="3">
    <source>
        <dbReference type="Proteomes" id="UP000663862"/>
    </source>
</evidence>
<accession>A0A820TAU1</accession>
<evidence type="ECO:0000256" key="1">
    <source>
        <dbReference type="SAM" id="MobiDB-lite"/>
    </source>
</evidence>
<gene>
    <name evidence="2" type="ORF">TSG867_LOCUS18163</name>
</gene>